<dbReference type="Pfam" id="PF13814">
    <property type="entry name" value="Replic_Relax"/>
    <property type="match status" value="1"/>
</dbReference>
<gene>
    <name evidence="1" type="ORF">GCM10018781_60800</name>
</gene>
<dbReference type="InterPro" id="IPR025855">
    <property type="entry name" value="Replic_Relax"/>
</dbReference>
<dbReference type="Proteomes" id="UP000617734">
    <property type="component" value="Unassembled WGS sequence"/>
</dbReference>
<dbReference type="EMBL" id="BNBO01000047">
    <property type="protein sequence ID" value="GHH80452.1"/>
    <property type="molecule type" value="Genomic_DNA"/>
</dbReference>
<sequence>MVRITYQLRALALGALTTEQQVLSVVAYKATRTRGDGYGPFDFIPEVTHRFAEGREGTVRPDGLLYYGAADAEGIARMRAFVEVDRGTMGAERLASKLNAYARYWSTRMLPAGMRAGTIEAEQGGRVPLWERRYTRFPRLLFVLTGTGETGFLNRVGQLQLHAGDRHVAKMLATVPAAAANLADLEEHGPSADVWYPLADRNAEPRSFYELTGTGRTR</sequence>
<dbReference type="AlphaFoldDB" id="A0A919G923"/>
<organism evidence="1 2">
    <name type="scientific">Kitasatospora indigofera</name>
    <dbReference type="NCBI Taxonomy" id="67307"/>
    <lineage>
        <taxon>Bacteria</taxon>
        <taxon>Bacillati</taxon>
        <taxon>Actinomycetota</taxon>
        <taxon>Actinomycetes</taxon>
        <taxon>Kitasatosporales</taxon>
        <taxon>Streptomycetaceae</taxon>
        <taxon>Kitasatospora</taxon>
    </lineage>
</organism>
<evidence type="ECO:0000313" key="2">
    <source>
        <dbReference type="Proteomes" id="UP000617734"/>
    </source>
</evidence>
<protein>
    <submittedName>
        <fullName evidence="1">Uncharacterized protein</fullName>
    </submittedName>
</protein>
<comment type="caution">
    <text evidence="1">The sequence shown here is derived from an EMBL/GenBank/DDBJ whole genome shotgun (WGS) entry which is preliminary data.</text>
</comment>
<reference evidence="1" key="2">
    <citation type="submission" date="2020-09" db="EMBL/GenBank/DDBJ databases">
        <authorList>
            <person name="Sun Q."/>
            <person name="Ohkuma M."/>
        </authorList>
    </citation>
    <scope>NUCLEOTIDE SEQUENCE</scope>
    <source>
        <strain evidence="1">JCM 4646</strain>
    </source>
</reference>
<evidence type="ECO:0000313" key="1">
    <source>
        <dbReference type="EMBL" id="GHH80452.1"/>
    </source>
</evidence>
<accession>A0A919G923</accession>
<keyword evidence="2" id="KW-1185">Reference proteome</keyword>
<reference evidence="1" key="1">
    <citation type="journal article" date="2014" name="Int. J. Syst. Evol. Microbiol.">
        <title>Complete genome sequence of Corynebacterium casei LMG S-19264T (=DSM 44701T), isolated from a smear-ripened cheese.</title>
        <authorList>
            <consortium name="US DOE Joint Genome Institute (JGI-PGF)"/>
            <person name="Walter F."/>
            <person name="Albersmeier A."/>
            <person name="Kalinowski J."/>
            <person name="Ruckert C."/>
        </authorList>
    </citation>
    <scope>NUCLEOTIDE SEQUENCE</scope>
    <source>
        <strain evidence="1">JCM 4646</strain>
    </source>
</reference>
<proteinExistence type="predicted"/>
<name>A0A919G923_9ACTN</name>